<proteinExistence type="predicted"/>
<dbReference type="Proteomes" id="UP000295087">
    <property type="component" value="Unassembled WGS sequence"/>
</dbReference>
<gene>
    <name evidence="1" type="ORF">DFR75_11383</name>
</gene>
<evidence type="ECO:0000313" key="1">
    <source>
        <dbReference type="EMBL" id="TDP29414.1"/>
    </source>
</evidence>
<evidence type="ECO:0000313" key="2">
    <source>
        <dbReference type="Proteomes" id="UP000295087"/>
    </source>
</evidence>
<protein>
    <submittedName>
        <fullName evidence="1">Uncharacterized protein</fullName>
    </submittedName>
</protein>
<comment type="caution">
    <text evidence="1">The sequence shown here is derived from an EMBL/GenBank/DDBJ whole genome shotgun (WGS) entry which is preliminary data.</text>
</comment>
<reference evidence="1 2" key="1">
    <citation type="submission" date="2019-03" db="EMBL/GenBank/DDBJ databases">
        <title>Genomic Encyclopedia of Type Strains, Phase IV (KMG-IV): sequencing the most valuable type-strain genomes for metagenomic binning, comparative biology and taxonomic classification.</title>
        <authorList>
            <person name="Goeker M."/>
        </authorList>
    </citation>
    <scope>NUCLEOTIDE SEQUENCE [LARGE SCALE GENOMIC DNA]</scope>
    <source>
        <strain evidence="1 2">DSM 44496</strain>
    </source>
</reference>
<keyword evidence="2" id="KW-1185">Reference proteome</keyword>
<organism evidence="1 2">
    <name type="scientific">Nocardia ignorata</name>
    <dbReference type="NCBI Taxonomy" id="145285"/>
    <lineage>
        <taxon>Bacteria</taxon>
        <taxon>Bacillati</taxon>
        <taxon>Actinomycetota</taxon>
        <taxon>Actinomycetes</taxon>
        <taxon>Mycobacteriales</taxon>
        <taxon>Nocardiaceae</taxon>
        <taxon>Nocardia</taxon>
    </lineage>
</organism>
<name>A0A4R6NYC1_NOCIG</name>
<dbReference type="AlphaFoldDB" id="A0A4R6NYC1"/>
<dbReference type="EMBL" id="SNXK01000013">
    <property type="protein sequence ID" value="TDP29414.1"/>
    <property type="molecule type" value="Genomic_DNA"/>
</dbReference>
<accession>A0A4R6NYC1</accession>
<sequence length="43" mass="4926">MLNSERSVRVSSLCAKGDSHIDRESELQNGLVNRRKCEIDHKD</sequence>